<reference evidence="3" key="1">
    <citation type="journal article" date="2021" name="IMA Fungus">
        <title>Genomic characterization of three marine fungi, including Emericellopsis atlantica sp. nov. with signatures of a generalist lifestyle and marine biomass degradation.</title>
        <authorList>
            <person name="Hagestad O.C."/>
            <person name="Hou L."/>
            <person name="Andersen J.H."/>
            <person name="Hansen E.H."/>
            <person name="Altermark B."/>
            <person name="Li C."/>
            <person name="Kuhnert E."/>
            <person name="Cox R.J."/>
            <person name="Crous P.W."/>
            <person name="Spatafora J.W."/>
            <person name="Lail K."/>
            <person name="Amirebrahimi M."/>
            <person name="Lipzen A."/>
            <person name="Pangilinan J."/>
            <person name="Andreopoulos W."/>
            <person name="Hayes R.D."/>
            <person name="Ng V."/>
            <person name="Grigoriev I.V."/>
            <person name="Jackson S.A."/>
            <person name="Sutton T.D.S."/>
            <person name="Dobson A.D.W."/>
            <person name="Rama T."/>
        </authorList>
    </citation>
    <scope>NUCLEOTIDE SEQUENCE</scope>
    <source>
        <strain evidence="3">TRa018bII</strain>
    </source>
</reference>
<protein>
    <recommendedName>
        <fullName evidence="2">2EXR domain-containing protein</fullName>
    </recommendedName>
</protein>
<dbReference type="AlphaFoldDB" id="A0A9P7YJ46"/>
<organism evidence="3 4">
    <name type="scientific">Amylocarpus encephaloides</name>
    <dbReference type="NCBI Taxonomy" id="45428"/>
    <lineage>
        <taxon>Eukaryota</taxon>
        <taxon>Fungi</taxon>
        <taxon>Dikarya</taxon>
        <taxon>Ascomycota</taxon>
        <taxon>Pezizomycotina</taxon>
        <taxon>Leotiomycetes</taxon>
        <taxon>Helotiales</taxon>
        <taxon>Helotiales incertae sedis</taxon>
        <taxon>Amylocarpus</taxon>
    </lineage>
</organism>
<proteinExistence type="predicted"/>
<feature type="region of interest" description="Disordered" evidence="1">
    <location>
        <begin position="1"/>
        <end position="33"/>
    </location>
</feature>
<feature type="compositionally biased region" description="Basic residues" evidence="1">
    <location>
        <begin position="1"/>
        <end position="11"/>
    </location>
</feature>
<accession>A0A9P7YJ46</accession>
<dbReference type="PANTHER" id="PTHR35910">
    <property type="entry name" value="2EXR DOMAIN-CONTAINING PROTEIN"/>
    <property type="match status" value="1"/>
</dbReference>
<dbReference type="PANTHER" id="PTHR35910:SF6">
    <property type="entry name" value="2EXR DOMAIN-CONTAINING PROTEIN"/>
    <property type="match status" value="1"/>
</dbReference>
<gene>
    <name evidence="3" type="ORF">BJ875DRAFT_461332</name>
</gene>
<evidence type="ECO:0000313" key="4">
    <source>
        <dbReference type="Proteomes" id="UP000824998"/>
    </source>
</evidence>
<dbReference type="EMBL" id="MU251461">
    <property type="protein sequence ID" value="KAG9234487.1"/>
    <property type="molecule type" value="Genomic_DNA"/>
</dbReference>
<evidence type="ECO:0000259" key="2">
    <source>
        <dbReference type="Pfam" id="PF20150"/>
    </source>
</evidence>
<feature type="compositionally biased region" description="Polar residues" evidence="1">
    <location>
        <begin position="15"/>
        <end position="33"/>
    </location>
</feature>
<name>A0A9P7YJ46_9HELO</name>
<comment type="caution">
    <text evidence="3">The sequence shown here is derived from an EMBL/GenBank/DDBJ whole genome shotgun (WGS) entry which is preliminary data.</text>
</comment>
<feature type="domain" description="2EXR" evidence="2">
    <location>
        <begin position="37"/>
        <end position="138"/>
    </location>
</feature>
<keyword evidence="4" id="KW-1185">Reference proteome</keyword>
<dbReference type="Proteomes" id="UP000824998">
    <property type="component" value="Unassembled WGS sequence"/>
</dbReference>
<dbReference type="OrthoDB" id="3473305at2759"/>
<evidence type="ECO:0000256" key="1">
    <source>
        <dbReference type="SAM" id="MobiDB-lite"/>
    </source>
</evidence>
<evidence type="ECO:0000313" key="3">
    <source>
        <dbReference type="EMBL" id="KAG9234487.1"/>
    </source>
</evidence>
<dbReference type="Pfam" id="PF20150">
    <property type="entry name" value="2EXR"/>
    <property type="match status" value="1"/>
</dbReference>
<dbReference type="InterPro" id="IPR045518">
    <property type="entry name" value="2EXR"/>
</dbReference>
<sequence>MGNKLSSRKRPPNLVDQSMGRNQAYTTPDQPQTPSLFRKFPLLPTELRLMIWHFAHNNFPGRIVQITPQASLTSGQITIRASGPPSPLLHTNIESRLEFLKERISPFSRRRVSPVSKARCFLDRDMRSLLYDPKKDTLFLSDAYRDFLEVPYTCLPGLLSDLFSGSAAEVMRSMCRLAVPRVAYTSGFFSDRSDTSRDLPSNKKIRELFPNLEIITLQYGVATEKLKGRDVVDFKRGFEGKSGEVSELMICYLDDERTKVEPWFVAEHMGWCPGTIIFEEKKG</sequence>